<accession>A0A518ASE1</accession>
<keyword evidence="2" id="KW-0472">Membrane</keyword>
<protein>
    <submittedName>
        <fullName evidence="3">N-acetylneuraminate epimerase</fullName>
        <ecNumber evidence="3">5.1.3.24</ecNumber>
    </submittedName>
</protein>
<dbReference type="SUPFAM" id="SSF117281">
    <property type="entry name" value="Kelch motif"/>
    <property type="match status" value="2"/>
</dbReference>
<keyword evidence="4" id="KW-1185">Reference proteome</keyword>
<feature type="region of interest" description="Disordered" evidence="1">
    <location>
        <begin position="266"/>
        <end position="297"/>
    </location>
</feature>
<dbReference type="AlphaFoldDB" id="A0A518ASE1"/>
<dbReference type="Gene3D" id="2.60.40.10">
    <property type="entry name" value="Immunoglobulins"/>
    <property type="match status" value="1"/>
</dbReference>
<dbReference type="EC" id="5.1.3.24" evidence="3"/>
<dbReference type="InterPro" id="IPR006652">
    <property type="entry name" value="Kelch_1"/>
</dbReference>
<organism evidence="3 4">
    <name type="scientific">Aeoliella mucimassa</name>
    <dbReference type="NCBI Taxonomy" id="2527972"/>
    <lineage>
        <taxon>Bacteria</taxon>
        <taxon>Pseudomonadati</taxon>
        <taxon>Planctomycetota</taxon>
        <taxon>Planctomycetia</taxon>
        <taxon>Pirellulales</taxon>
        <taxon>Lacipirellulaceae</taxon>
        <taxon>Aeoliella</taxon>
    </lineage>
</organism>
<sequence length="595" mass="64530">MRGFTQKVEPRGTYQTCPAVSAARTHNGKKLMNQPTKTWLGVMALLLAMAPMAHSHFTWMSSDSEGRALLFFAESPQTPDYKLPEAVTKAEVTLQVADATPQKLTLQTVENEEFIGRQSDTGVVGNGVLTSVCTYGNYHGTLLTYYVKHYAGDLAAATAAEAAKPADGFVFDLRPELIKKGIVLTATRDGEPLEGVAVTLIDPSGDQAEKETGKDGTVKFYHVASGPLGFIANVTEEKEGEENGEKYTSLSHYLTLTFDYAEGTQATAASTDSEKPTPSMDTEDPADTTVESALPPLPEGVTSFGAATCDGYVYVYSGHIGGTHEHTKENYSTHFRRMPLAGGEWEELPFEVPLQGFAVVPFEGKLIRVGGVFSRNAKDEDADMYSTDVVSMFDPETKSWAKLPALPEPRSSHDAVVIDGSLYVVGGWNLQGGTDGEWHDTAWKLDLANLEEGWKPLAKPTFIRRAMAASYLPGKLVVIGGIDDGNDISRDVFALDLATGEWTSLAELPGDGMQGFGVSAWNHEGKLYASGSTGLLYQLSNDGSEWIEVHEFADPRFFHRLLPAGPGRLLMLGGVSMDRRKHVGDSEWVELKPAE</sequence>
<keyword evidence="2" id="KW-0812">Transmembrane</keyword>
<proteinExistence type="predicted"/>
<feature type="transmembrane region" description="Helical" evidence="2">
    <location>
        <begin position="39"/>
        <end position="59"/>
    </location>
</feature>
<keyword evidence="3" id="KW-0413">Isomerase</keyword>
<dbReference type="Proteomes" id="UP000315750">
    <property type="component" value="Chromosome"/>
</dbReference>
<name>A0A518ASE1_9BACT</name>
<evidence type="ECO:0000256" key="2">
    <source>
        <dbReference type="SAM" id="Phobius"/>
    </source>
</evidence>
<dbReference type="InterPro" id="IPR015915">
    <property type="entry name" value="Kelch-typ_b-propeller"/>
</dbReference>
<dbReference type="GO" id="GO:0016853">
    <property type="term" value="F:isomerase activity"/>
    <property type="evidence" value="ECO:0007669"/>
    <property type="project" value="UniProtKB-KW"/>
</dbReference>
<reference evidence="3 4" key="1">
    <citation type="submission" date="2019-02" db="EMBL/GenBank/DDBJ databases">
        <title>Deep-cultivation of Planctomycetes and their phenomic and genomic characterization uncovers novel biology.</title>
        <authorList>
            <person name="Wiegand S."/>
            <person name="Jogler M."/>
            <person name="Boedeker C."/>
            <person name="Pinto D."/>
            <person name="Vollmers J."/>
            <person name="Rivas-Marin E."/>
            <person name="Kohn T."/>
            <person name="Peeters S.H."/>
            <person name="Heuer A."/>
            <person name="Rast P."/>
            <person name="Oberbeckmann S."/>
            <person name="Bunk B."/>
            <person name="Jeske O."/>
            <person name="Meyerdierks A."/>
            <person name="Storesund J.E."/>
            <person name="Kallscheuer N."/>
            <person name="Luecker S."/>
            <person name="Lage O.M."/>
            <person name="Pohl T."/>
            <person name="Merkel B.J."/>
            <person name="Hornburger P."/>
            <person name="Mueller R.-W."/>
            <person name="Bruemmer F."/>
            <person name="Labrenz M."/>
            <person name="Spormann A.M."/>
            <person name="Op den Camp H."/>
            <person name="Overmann J."/>
            <person name="Amann R."/>
            <person name="Jetten M.S.M."/>
            <person name="Mascher T."/>
            <person name="Medema M.H."/>
            <person name="Devos D.P."/>
            <person name="Kaster A.-K."/>
            <person name="Ovreas L."/>
            <person name="Rohde M."/>
            <person name="Galperin M.Y."/>
            <person name="Jogler C."/>
        </authorList>
    </citation>
    <scope>NUCLEOTIDE SEQUENCE [LARGE SCALE GENOMIC DNA]</scope>
    <source>
        <strain evidence="3 4">Pan181</strain>
    </source>
</reference>
<evidence type="ECO:0000256" key="1">
    <source>
        <dbReference type="SAM" id="MobiDB-lite"/>
    </source>
</evidence>
<dbReference type="Pfam" id="PF24681">
    <property type="entry name" value="Kelch_KLHDC2_KLHL20_DRC7"/>
    <property type="match status" value="1"/>
</dbReference>
<evidence type="ECO:0000313" key="4">
    <source>
        <dbReference type="Proteomes" id="UP000315750"/>
    </source>
</evidence>
<dbReference type="Gene3D" id="2.120.10.80">
    <property type="entry name" value="Kelch-type beta propeller"/>
    <property type="match status" value="1"/>
</dbReference>
<keyword evidence="2" id="KW-1133">Transmembrane helix</keyword>
<evidence type="ECO:0000313" key="3">
    <source>
        <dbReference type="EMBL" id="QDU57640.1"/>
    </source>
</evidence>
<dbReference type="SMART" id="SM00612">
    <property type="entry name" value="Kelch"/>
    <property type="match status" value="3"/>
</dbReference>
<gene>
    <name evidence="3" type="primary">nanM</name>
    <name evidence="3" type="ORF">Pan181_38590</name>
</gene>
<dbReference type="EMBL" id="CP036278">
    <property type="protein sequence ID" value="QDU57640.1"/>
    <property type="molecule type" value="Genomic_DNA"/>
</dbReference>
<dbReference type="KEGG" id="amuc:Pan181_38590"/>
<dbReference type="InterPro" id="IPR013783">
    <property type="entry name" value="Ig-like_fold"/>
</dbReference>
<dbReference type="PANTHER" id="PTHR45632">
    <property type="entry name" value="LD33804P"/>
    <property type="match status" value="1"/>
</dbReference>